<name>A0AAU7PII8_9CAUD</name>
<proteinExistence type="predicted"/>
<protein>
    <recommendedName>
        <fullName evidence="2">Phage protein</fullName>
    </recommendedName>
</protein>
<sequence>MSKKTLRKAYQKELALELRGKKRKTKRATEDELMQLVADAAARSTY</sequence>
<organism evidence="1">
    <name type="scientific">Salmonella phage SalP219</name>
    <dbReference type="NCBI Taxonomy" id="3158864"/>
    <lineage>
        <taxon>Viruses</taxon>
        <taxon>Duplodnaviria</taxon>
        <taxon>Heunggongvirae</taxon>
        <taxon>Uroviricota</taxon>
        <taxon>Caudoviricetes</taxon>
        <taxon>Vequintavirinae</taxon>
        <taxon>Seunavirus</taxon>
    </lineage>
</organism>
<reference evidence="1" key="1">
    <citation type="submission" date="2024-04" db="EMBL/GenBank/DDBJ databases">
        <authorList>
            <person name="Jaglan A.B."/>
            <person name="Vashisth M."/>
            <person name="Anand T."/>
            <person name="Virmani N."/>
            <person name="Bera B."/>
            <person name="Vaid R."/>
        </authorList>
    </citation>
    <scope>NUCLEOTIDE SEQUENCE</scope>
</reference>
<evidence type="ECO:0000313" key="1">
    <source>
        <dbReference type="EMBL" id="XBS49796.1"/>
    </source>
</evidence>
<accession>A0AAU7PII8</accession>
<dbReference type="EMBL" id="PP595732">
    <property type="protein sequence ID" value="XBS49796.1"/>
    <property type="molecule type" value="Genomic_DNA"/>
</dbReference>
<evidence type="ECO:0008006" key="2">
    <source>
        <dbReference type="Google" id="ProtNLM"/>
    </source>
</evidence>